<organism evidence="1 2">
    <name type="scientific">Russula earlei</name>
    <dbReference type="NCBI Taxonomy" id="71964"/>
    <lineage>
        <taxon>Eukaryota</taxon>
        <taxon>Fungi</taxon>
        <taxon>Dikarya</taxon>
        <taxon>Basidiomycota</taxon>
        <taxon>Agaricomycotina</taxon>
        <taxon>Agaricomycetes</taxon>
        <taxon>Russulales</taxon>
        <taxon>Russulaceae</taxon>
        <taxon>Russula</taxon>
    </lineage>
</organism>
<accession>A0ACC0U5D7</accession>
<reference evidence="1" key="1">
    <citation type="submission" date="2021-03" db="EMBL/GenBank/DDBJ databases">
        <title>Evolutionary priming and transition to the ectomycorrhizal habit in an iconic lineage of mushroom-forming fungi: is preadaptation a requirement?</title>
        <authorList>
            <consortium name="DOE Joint Genome Institute"/>
            <person name="Looney B.P."/>
            <person name="Miyauchi S."/>
            <person name="Morin E."/>
            <person name="Drula E."/>
            <person name="Courty P.E."/>
            <person name="Chicoki N."/>
            <person name="Fauchery L."/>
            <person name="Kohler A."/>
            <person name="Kuo A."/>
            <person name="LaButti K."/>
            <person name="Pangilinan J."/>
            <person name="Lipzen A."/>
            <person name="Riley R."/>
            <person name="Andreopoulos W."/>
            <person name="He G."/>
            <person name="Johnson J."/>
            <person name="Barry K.W."/>
            <person name="Grigoriev I.V."/>
            <person name="Nagy L."/>
            <person name="Hibbett D."/>
            <person name="Henrissat B."/>
            <person name="Matheny P.B."/>
            <person name="Labbe J."/>
            <person name="Martin A.F."/>
        </authorList>
    </citation>
    <scope>NUCLEOTIDE SEQUENCE</scope>
    <source>
        <strain evidence="1">BPL698</strain>
    </source>
</reference>
<evidence type="ECO:0000313" key="1">
    <source>
        <dbReference type="EMBL" id="KAI9462046.1"/>
    </source>
</evidence>
<proteinExistence type="predicted"/>
<protein>
    <submittedName>
        <fullName evidence="1">Uncharacterized protein</fullName>
    </submittedName>
</protein>
<keyword evidence="2" id="KW-1185">Reference proteome</keyword>
<dbReference type="EMBL" id="JAGFNK010000171">
    <property type="protein sequence ID" value="KAI9462046.1"/>
    <property type="molecule type" value="Genomic_DNA"/>
</dbReference>
<gene>
    <name evidence="1" type="ORF">F5148DRAFT_236657</name>
</gene>
<name>A0ACC0U5D7_9AGAM</name>
<evidence type="ECO:0000313" key="2">
    <source>
        <dbReference type="Proteomes" id="UP001207468"/>
    </source>
</evidence>
<comment type="caution">
    <text evidence="1">The sequence shown here is derived from an EMBL/GenBank/DDBJ whole genome shotgun (WGS) entry which is preliminary data.</text>
</comment>
<sequence length="726" mass="80374">MYTKITQEDDNNMNERCQKEMDGILVFSGLFSATVGALLTISLQDLKPNSQDTSVFYLKNIYLQLGSLNASIPSSLADPPPFSPPSYVIWVNSLWFLSLVISLTGATSATILQQWAQRYITVTQQPWQPPDKRARIRAVFAHHPWGRYVNWGGARSAFYLHLSLFLFFAGCLIYLHNVNHTVFKAVVSWLVFYTTIYATITLSSTINPEELLFTPFSAIFFRLYVFVAYLVIRILSIIKPLRGVFDDARKHYRLMIHRYSEGFLQGTSKAVEETALKPSSEIDALVLERLLLALDEDDSLEKFFDAIPGFCTSKLVTVPFSSSVQTKFQQALDGFLDRTFSSDSTSESVRSIRLVICLNAAEAAIGPDGTSRILDDIFNGRWSEALQSVEIGISLRRWGINRDDTIVLNVRRVVACIIARTRERDDRWSMLVKDEFGVPDRVLRDYISHGDNVLLAILLHTTREAFRAHRPQRDVLRSLSRLEIRDALPGLQHDFCALWNEVVQEAGNKESDGVPIDILVQIRPLYVTLHEGFGPPPTSFSPSIGGDESVNLFEPSIYPLCTIASHRPDRTIDTPLTATQLGDSLTIPFGRWPVPGGSAASLEASKANVIPALPSSTDIAEGILTVKALENTRDVKAPVPMERSCLPQASYVDTKIVLPGDEPTPRIHASDTGVTSTSSWSAPVTSSIAFPHSGLVPAGIVLPTTGPDLLSSSCDDDRPGSSQPKS</sequence>
<dbReference type="Proteomes" id="UP001207468">
    <property type="component" value="Unassembled WGS sequence"/>
</dbReference>